<evidence type="ECO:0000313" key="3">
    <source>
        <dbReference type="EMBL" id="NME99015.1"/>
    </source>
</evidence>
<evidence type="ECO:0000313" key="4">
    <source>
        <dbReference type="Proteomes" id="UP000561326"/>
    </source>
</evidence>
<feature type="compositionally biased region" description="Basic and acidic residues" evidence="1">
    <location>
        <begin position="152"/>
        <end position="172"/>
    </location>
</feature>
<gene>
    <name evidence="3" type="ORF">HF838_12175</name>
</gene>
<evidence type="ECO:0000256" key="1">
    <source>
        <dbReference type="SAM" id="MobiDB-lite"/>
    </source>
</evidence>
<dbReference type="RefSeq" id="WP_168975361.1">
    <property type="nucleotide sequence ID" value="NZ_JABAGO010000021.1"/>
</dbReference>
<organism evidence="3 4">
    <name type="scientific">Aneurinibacillus aneurinilyticus</name>
    <name type="common">Bacillus aneurinolyticus</name>
    <dbReference type="NCBI Taxonomy" id="1391"/>
    <lineage>
        <taxon>Bacteria</taxon>
        <taxon>Bacillati</taxon>
        <taxon>Bacillota</taxon>
        <taxon>Bacilli</taxon>
        <taxon>Bacillales</taxon>
        <taxon>Paenibacillaceae</taxon>
        <taxon>Aneurinibacillus group</taxon>
        <taxon>Aneurinibacillus</taxon>
    </lineage>
</organism>
<sequence>MLVSGLPGYYLIYFLLTLLFYIVLRKKIQAIKSIFIFFVGSIVVGSIAPLAFLLFGNGIGFSFIAGSTIALCVGFFAYKQKKNVLLHEQEESAEDEGEIGQEEIAKPSLVTVDAKRHSEQANVLSPAASHTEEPDTQAEVDRLLAELLHHDTASLEQEKPIEGSKVSQENKQDSLAAENEPLKLNDIFKEEPSYESIDSPTKIDPQMQDGEKTLPSPKAEMEKIPTDENLYLPLSKENEELKSGEEELPQYIFEEKTEQESNIPDMRDEHIYTPEMEENLYYSDLEAVLKEEEGHKDYTIPASNALEEGEENEVKDTMMKEETSSGTSKADSIPEWSFAGMEENFSEFVNSTEKEFSDTGDQTNKQTEEQAALEWNLLDEDEEPQYVSEEAQTGLNKEVNFIPEDIAIVQEYFLKASSALEKSNYEEALINLQQALDYKVPFEARAMLVEDYLFLLKEMGLYKRGISELEKLRSYIVEIMPEGERRAKAIEDVSKQICYIQIVTEMLEQEGKPNLPWSLIPHFIIEQAEKSMVE</sequence>
<dbReference type="AlphaFoldDB" id="A0A848CTT5"/>
<keyword evidence="2" id="KW-0472">Membrane</keyword>
<accession>A0A848CTT5</accession>
<dbReference type="EMBL" id="JABAGO010000021">
    <property type="protein sequence ID" value="NME99015.1"/>
    <property type="molecule type" value="Genomic_DNA"/>
</dbReference>
<proteinExistence type="predicted"/>
<feature type="transmembrane region" description="Helical" evidence="2">
    <location>
        <begin position="61"/>
        <end position="78"/>
    </location>
</feature>
<feature type="transmembrane region" description="Helical" evidence="2">
    <location>
        <begin position="36"/>
        <end position="55"/>
    </location>
</feature>
<feature type="region of interest" description="Disordered" evidence="1">
    <location>
        <begin position="152"/>
        <end position="233"/>
    </location>
</feature>
<keyword evidence="2" id="KW-1133">Transmembrane helix</keyword>
<comment type="caution">
    <text evidence="3">The sequence shown here is derived from an EMBL/GenBank/DDBJ whole genome shotgun (WGS) entry which is preliminary data.</text>
</comment>
<feature type="transmembrane region" description="Helical" evidence="2">
    <location>
        <begin position="6"/>
        <end position="24"/>
    </location>
</feature>
<protein>
    <submittedName>
        <fullName evidence="3">Uncharacterized protein</fullName>
    </submittedName>
</protein>
<dbReference type="Proteomes" id="UP000561326">
    <property type="component" value="Unassembled WGS sequence"/>
</dbReference>
<feature type="compositionally biased region" description="Basic and acidic residues" evidence="1">
    <location>
        <begin position="180"/>
        <end position="192"/>
    </location>
</feature>
<name>A0A848CTT5_ANEAE</name>
<reference evidence="3 4" key="1">
    <citation type="submission" date="2020-04" db="EMBL/GenBank/DDBJ databases">
        <authorList>
            <person name="Hitch T.C.A."/>
            <person name="Wylensek D."/>
            <person name="Clavel T."/>
        </authorList>
    </citation>
    <scope>NUCLEOTIDE SEQUENCE [LARGE SCALE GENOMIC DNA]</scope>
    <source>
        <strain evidence="3 4">WB01_D5_05</strain>
    </source>
</reference>
<keyword evidence="2" id="KW-0812">Transmembrane</keyword>
<evidence type="ECO:0000256" key="2">
    <source>
        <dbReference type="SAM" id="Phobius"/>
    </source>
</evidence>